<dbReference type="GO" id="GO:0030791">
    <property type="term" value="F:arsenite methyltransferase activity"/>
    <property type="evidence" value="ECO:0007669"/>
    <property type="project" value="UniProtKB-EC"/>
</dbReference>
<comment type="similarity">
    <text evidence="3">Belongs to the methyltransferase superfamily. Arsenite methyltransferase family.</text>
</comment>
<comment type="catalytic activity">
    <reaction evidence="8">
        <text>arsenic triglutathione + 3 [thioredoxin]-dithiol + 3 S-adenosyl-L-methionine = trimethylarsine + 3 [thioredoxin]-disulfide + 3 glutathione + 3 S-adenosyl-L-homocysteine + 3 H(+)</text>
        <dbReference type="Rhea" id="RHEA:69432"/>
        <dbReference type="Rhea" id="RHEA-COMP:10698"/>
        <dbReference type="Rhea" id="RHEA-COMP:10700"/>
        <dbReference type="ChEBI" id="CHEBI:15378"/>
        <dbReference type="ChEBI" id="CHEBI:27130"/>
        <dbReference type="ChEBI" id="CHEBI:29950"/>
        <dbReference type="ChEBI" id="CHEBI:50058"/>
        <dbReference type="ChEBI" id="CHEBI:57856"/>
        <dbReference type="ChEBI" id="CHEBI:57925"/>
        <dbReference type="ChEBI" id="CHEBI:59789"/>
        <dbReference type="ChEBI" id="CHEBI:183640"/>
        <dbReference type="EC" id="2.1.1.137"/>
    </reaction>
</comment>
<dbReference type="EMBL" id="FNFO01000002">
    <property type="protein sequence ID" value="SDK18799.1"/>
    <property type="molecule type" value="Genomic_DNA"/>
</dbReference>
<dbReference type="Pfam" id="PF13847">
    <property type="entry name" value="Methyltransf_31"/>
    <property type="match status" value="1"/>
</dbReference>
<evidence type="ECO:0000313" key="11">
    <source>
        <dbReference type="Proteomes" id="UP000198510"/>
    </source>
</evidence>
<proteinExistence type="inferred from homology"/>
<dbReference type="OrthoDB" id="9770553at2"/>
<gene>
    <name evidence="10" type="ORF">SAMN05421823_10295</name>
</gene>
<organism evidence="10 11">
    <name type="scientific">Catalinimonas alkaloidigena</name>
    <dbReference type="NCBI Taxonomy" id="1075417"/>
    <lineage>
        <taxon>Bacteria</taxon>
        <taxon>Pseudomonadati</taxon>
        <taxon>Bacteroidota</taxon>
        <taxon>Cytophagia</taxon>
        <taxon>Cytophagales</taxon>
        <taxon>Catalimonadaceae</taxon>
        <taxon>Catalinimonas</taxon>
    </lineage>
</organism>
<dbReference type="PANTHER" id="PTHR43675:SF8">
    <property type="entry name" value="ARSENITE METHYLTRANSFERASE"/>
    <property type="match status" value="1"/>
</dbReference>
<evidence type="ECO:0000256" key="1">
    <source>
        <dbReference type="ARBA" id="ARBA00022679"/>
    </source>
</evidence>
<keyword evidence="11" id="KW-1185">Reference proteome</keyword>
<dbReference type="RefSeq" id="WP_089679411.1">
    <property type="nucleotide sequence ID" value="NZ_FNFO01000002.1"/>
</dbReference>
<dbReference type="EC" id="2.1.1.137" evidence="4"/>
<feature type="domain" description="Methyltransferase" evidence="9">
    <location>
        <begin position="76"/>
        <end position="220"/>
    </location>
</feature>
<keyword evidence="2" id="KW-0949">S-adenosyl-L-methionine</keyword>
<evidence type="ECO:0000256" key="8">
    <source>
        <dbReference type="ARBA" id="ARBA00048428"/>
    </source>
</evidence>
<dbReference type="Proteomes" id="UP000198510">
    <property type="component" value="Unassembled WGS sequence"/>
</dbReference>
<evidence type="ECO:0000313" key="10">
    <source>
        <dbReference type="EMBL" id="SDK18799.1"/>
    </source>
</evidence>
<dbReference type="GO" id="GO:0032259">
    <property type="term" value="P:methylation"/>
    <property type="evidence" value="ECO:0007669"/>
    <property type="project" value="UniProtKB-KW"/>
</dbReference>
<protein>
    <recommendedName>
        <fullName evidence="5">Arsenite methyltransferase</fullName>
        <ecNumber evidence="4">2.1.1.137</ecNumber>
    </recommendedName>
</protein>
<dbReference type="PANTHER" id="PTHR43675">
    <property type="entry name" value="ARSENITE METHYLTRANSFERASE"/>
    <property type="match status" value="1"/>
</dbReference>
<comment type="catalytic activity">
    <reaction evidence="7">
        <text>arsenic triglutathione + 2 [thioredoxin]-dithiol + 2 S-adenosyl-L-methionine + H2O = dimethylarsinous acid + 2 [thioredoxin]-disulfide + 3 glutathione + 2 S-adenosyl-L-homocysteine + 2 H(+)</text>
        <dbReference type="Rhea" id="RHEA:69464"/>
        <dbReference type="Rhea" id="RHEA-COMP:10698"/>
        <dbReference type="Rhea" id="RHEA-COMP:10700"/>
        <dbReference type="ChEBI" id="CHEBI:15377"/>
        <dbReference type="ChEBI" id="CHEBI:15378"/>
        <dbReference type="ChEBI" id="CHEBI:23808"/>
        <dbReference type="ChEBI" id="CHEBI:29950"/>
        <dbReference type="ChEBI" id="CHEBI:50058"/>
        <dbReference type="ChEBI" id="CHEBI:57856"/>
        <dbReference type="ChEBI" id="CHEBI:57925"/>
        <dbReference type="ChEBI" id="CHEBI:59789"/>
        <dbReference type="ChEBI" id="CHEBI:183640"/>
        <dbReference type="EC" id="2.1.1.137"/>
    </reaction>
</comment>
<dbReference type="InterPro" id="IPR029063">
    <property type="entry name" value="SAM-dependent_MTases_sf"/>
</dbReference>
<dbReference type="SUPFAM" id="SSF53335">
    <property type="entry name" value="S-adenosyl-L-methionine-dependent methyltransferases"/>
    <property type="match status" value="1"/>
</dbReference>
<keyword evidence="10" id="KW-0489">Methyltransferase</keyword>
<dbReference type="CDD" id="cd02440">
    <property type="entry name" value="AdoMet_MTases"/>
    <property type="match status" value="1"/>
</dbReference>
<sequence length="282" mass="30463">MENQEALRQLVREKYGKIAEQTTDRCCGPACGCGPEEAPSDYTVFAEDYTQLAGYNPDADLKLGCGLPTEYAKLQPGQTVVDLGSGAGNDCFIARSVVGETGRVIGLDMTEPMIAKAQANAAKLGFTNVEFVLGEIEAMPLPDQTADVVVSNCVMNLVPDKEKAFAETFRILKPGGHFSISDVVLKGDLPDGLQREAELYAGCVTGAIDKDAYLGLIEKVGFTNIQVQKDREIVLPDELLKNYLSDEELAHYRQSDLGIYSVTVYAERPAEAKSCCGPDCCN</sequence>
<evidence type="ECO:0000256" key="7">
    <source>
        <dbReference type="ARBA" id="ARBA00047943"/>
    </source>
</evidence>
<comment type="catalytic activity">
    <reaction evidence="6">
        <text>arsenic triglutathione + [thioredoxin]-dithiol + S-adenosyl-L-methionine + 2 H2O = methylarsonous acid + [thioredoxin]-disulfide + 3 glutathione + S-adenosyl-L-homocysteine + H(+)</text>
        <dbReference type="Rhea" id="RHEA:69460"/>
        <dbReference type="Rhea" id="RHEA-COMP:10698"/>
        <dbReference type="Rhea" id="RHEA-COMP:10700"/>
        <dbReference type="ChEBI" id="CHEBI:15377"/>
        <dbReference type="ChEBI" id="CHEBI:15378"/>
        <dbReference type="ChEBI" id="CHEBI:17826"/>
        <dbReference type="ChEBI" id="CHEBI:29950"/>
        <dbReference type="ChEBI" id="CHEBI:50058"/>
        <dbReference type="ChEBI" id="CHEBI:57856"/>
        <dbReference type="ChEBI" id="CHEBI:57925"/>
        <dbReference type="ChEBI" id="CHEBI:59789"/>
        <dbReference type="ChEBI" id="CHEBI:183640"/>
        <dbReference type="EC" id="2.1.1.137"/>
    </reaction>
</comment>
<evidence type="ECO:0000256" key="5">
    <source>
        <dbReference type="ARBA" id="ARBA00034545"/>
    </source>
</evidence>
<dbReference type="InterPro" id="IPR026669">
    <property type="entry name" value="Arsenite_MeTrfase-like"/>
</dbReference>
<dbReference type="NCBIfam" id="NF008823">
    <property type="entry name" value="PRK11873.1"/>
    <property type="match status" value="1"/>
</dbReference>
<dbReference type="InterPro" id="IPR025714">
    <property type="entry name" value="Methyltranfer_dom"/>
</dbReference>
<dbReference type="AlphaFoldDB" id="A0A1G8ZUJ6"/>
<evidence type="ECO:0000256" key="6">
    <source>
        <dbReference type="ARBA" id="ARBA00047941"/>
    </source>
</evidence>
<dbReference type="Gene3D" id="3.40.50.150">
    <property type="entry name" value="Vaccinia Virus protein VP39"/>
    <property type="match status" value="1"/>
</dbReference>
<evidence type="ECO:0000256" key="3">
    <source>
        <dbReference type="ARBA" id="ARBA00034487"/>
    </source>
</evidence>
<dbReference type="STRING" id="1075417.SAMN05421823_10295"/>
<evidence type="ECO:0000256" key="4">
    <source>
        <dbReference type="ARBA" id="ARBA00034521"/>
    </source>
</evidence>
<accession>A0A1G8ZUJ6</accession>
<reference evidence="10 11" key="1">
    <citation type="submission" date="2016-10" db="EMBL/GenBank/DDBJ databases">
        <authorList>
            <person name="de Groot N.N."/>
        </authorList>
    </citation>
    <scope>NUCLEOTIDE SEQUENCE [LARGE SCALE GENOMIC DNA]</scope>
    <source>
        <strain evidence="10 11">DSM 25186</strain>
    </source>
</reference>
<keyword evidence="1 10" id="KW-0808">Transferase</keyword>
<evidence type="ECO:0000256" key="2">
    <source>
        <dbReference type="ARBA" id="ARBA00022691"/>
    </source>
</evidence>
<name>A0A1G8ZUJ6_9BACT</name>
<evidence type="ECO:0000259" key="9">
    <source>
        <dbReference type="Pfam" id="PF13847"/>
    </source>
</evidence>